<evidence type="ECO:0000259" key="1">
    <source>
        <dbReference type="Pfam" id="PF13354"/>
    </source>
</evidence>
<keyword evidence="2" id="KW-0378">Hydrolase</keyword>
<evidence type="ECO:0000313" key="2">
    <source>
        <dbReference type="EMBL" id="TFB89109.1"/>
    </source>
</evidence>
<sequence>MKHLQQILADAENQLAEAGLRGGFLVRDLDTGTEIGIEPDTIFPIASLVKVPLALTVLEMIRTGDLDPARTIELLPENRTPGLTGLCTFQHPTKVAVFDLVSLALSISDDTAADALFDICTPRMVDHLMQQLHIPGLRIRHTIRTLYQTLAERLAPHEAHLAHTLAIQAGTPGGGHLIPQLDITQANAGSARSFVNLLEQIWIHSAPSPETAFTTQQMMSTNLMRHRLTPDFATGTSRWASKTGTFLNLRHEVGVVEHNDGTRFAVAALTESRVPTATQPAAEQTLGHIARTLHDTIR</sequence>
<dbReference type="PANTHER" id="PTHR35333:SF3">
    <property type="entry name" value="BETA-LACTAMASE-TYPE TRANSPEPTIDASE FOLD CONTAINING PROTEIN"/>
    <property type="match status" value="1"/>
</dbReference>
<dbReference type="InterPro" id="IPR045155">
    <property type="entry name" value="Beta-lactam_cat"/>
</dbReference>
<dbReference type="InterPro" id="IPR012338">
    <property type="entry name" value="Beta-lactam/transpept-like"/>
</dbReference>
<dbReference type="EMBL" id="SOFF01000030">
    <property type="protein sequence ID" value="TFB89109.1"/>
    <property type="molecule type" value="Genomic_DNA"/>
</dbReference>
<dbReference type="Gene3D" id="3.40.710.10">
    <property type="entry name" value="DD-peptidase/beta-lactamase superfamily"/>
    <property type="match status" value="1"/>
</dbReference>
<dbReference type="PANTHER" id="PTHR35333">
    <property type="entry name" value="BETA-LACTAMASE"/>
    <property type="match status" value="1"/>
</dbReference>
<accession>A0A1H8BS02</accession>
<dbReference type="GO" id="GO:0030655">
    <property type="term" value="P:beta-lactam antibiotic catabolic process"/>
    <property type="evidence" value="ECO:0007669"/>
    <property type="project" value="InterPro"/>
</dbReference>
<dbReference type="STRING" id="1424661.SAMN05216281_10281"/>
<protein>
    <submittedName>
        <fullName evidence="2">Serine hydrolase</fullName>
    </submittedName>
</protein>
<comment type="caution">
    <text evidence="2">The sequence shown here is derived from an EMBL/GenBank/DDBJ whole genome shotgun (WGS) entry which is preliminary data.</text>
</comment>
<gene>
    <name evidence="2" type="ORF">E3O10_09430</name>
</gene>
<evidence type="ECO:0000313" key="3">
    <source>
        <dbReference type="Proteomes" id="UP000297654"/>
    </source>
</evidence>
<dbReference type="Proteomes" id="UP000297654">
    <property type="component" value="Unassembled WGS sequence"/>
</dbReference>
<dbReference type="AlphaFoldDB" id="A0A1H8BS02"/>
<feature type="domain" description="Beta-lactamase class A catalytic" evidence="1">
    <location>
        <begin position="23"/>
        <end position="270"/>
    </location>
</feature>
<proteinExistence type="predicted"/>
<dbReference type="InterPro" id="IPR000871">
    <property type="entry name" value="Beta-lactam_class-A"/>
</dbReference>
<dbReference type="GO" id="GO:0046677">
    <property type="term" value="P:response to antibiotic"/>
    <property type="evidence" value="ECO:0007669"/>
    <property type="project" value="InterPro"/>
</dbReference>
<dbReference type="GO" id="GO:0008800">
    <property type="term" value="F:beta-lactamase activity"/>
    <property type="evidence" value="ECO:0007669"/>
    <property type="project" value="InterPro"/>
</dbReference>
<name>A0A1H8BS02_9MICO</name>
<dbReference type="OrthoDB" id="33989at2"/>
<organism evidence="2 3">
    <name type="scientific">Cryobacterium luteum</name>
    <dbReference type="NCBI Taxonomy" id="1424661"/>
    <lineage>
        <taxon>Bacteria</taxon>
        <taxon>Bacillati</taxon>
        <taxon>Actinomycetota</taxon>
        <taxon>Actinomycetes</taxon>
        <taxon>Micrococcales</taxon>
        <taxon>Microbacteriaceae</taxon>
        <taxon>Cryobacterium</taxon>
    </lineage>
</organism>
<dbReference type="RefSeq" id="WP_092106992.1">
    <property type="nucleotide sequence ID" value="NZ_FOCN01000002.1"/>
</dbReference>
<keyword evidence="3" id="KW-1185">Reference proteome</keyword>
<dbReference type="Pfam" id="PF13354">
    <property type="entry name" value="Beta-lactamase2"/>
    <property type="match status" value="1"/>
</dbReference>
<dbReference type="SUPFAM" id="SSF56601">
    <property type="entry name" value="beta-lactamase/transpeptidase-like"/>
    <property type="match status" value="1"/>
</dbReference>
<reference evidence="2 3" key="1">
    <citation type="submission" date="2019-03" db="EMBL/GenBank/DDBJ databases">
        <title>Genomics of glacier-inhabiting Cryobacterium strains.</title>
        <authorList>
            <person name="Liu Q."/>
            <person name="Xin Y.-H."/>
        </authorList>
    </citation>
    <scope>NUCLEOTIDE SEQUENCE [LARGE SCALE GENOMIC DNA]</scope>
    <source>
        <strain evidence="2 3">Hh15</strain>
    </source>
</reference>